<comment type="caution">
    <text evidence="1">The sequence shown here is derived from an EMBL/GenBank/DDBJ whole genome shotgun (WGS) entry which is preliminary data.</text>
</comment>
<evidence type="ECO:0000313" key="2">
    <source>
        <dbReference type="Proteomes" id="UP000195569"/>
    </source>
</evidence>
<name>A0A1N7SN80_9BURK</name>
<gene>
    <name evidence="1" type="ORF">BN2476_630155</name>
</gene>
<protein>
    <submittedName>
        <fullName evidence="1">Uncharacterized protein</fullName>
    </submittedName>
</protein>
<sequence>MVDSKFGPVEPKPLSRIETISGANLNKGGGRLWRLWECR</sequence>
<organism evidence="1 2">
    <name type="scientific">Paraburkholderia piptadeniae</name>
    <dbReference type="NCBI Taxonomy" id="1701573"/>
    <lineage>
        <taxon>Bacteria</taxon>
        <taxon>Pseudomonadati</taxon>
        <taxon>Pseudomonadota</taxon>
        <taxon>Betaproteobacteria</taxon>
        <taxon>Burkholderiales</taxon>
        <taxon>Burkholderiaceae</taxon>
        <taxon>Paraburkholderia</taxon>
    </lineage>
</organism>
<dbReference type="EMBL" id="CYGY02000063">
    <property type="protein sequence ID" value="SIT48389.1"/>
    <property type="molecule type" value="Genomic_DNA"/>
</dbReference>
<proteinExistence type="predicted"/>
<accession>A0A1N7SN80</accession>
<dbReference type="AlphaFoldDB" id="A0A1N7SN80"/>
<keyword evidence="2" id="KW-1185">Reference proteome</keyword>
<reference evidence="1" key="1">
    <citation type="submission" date="2016-12" db="EMBL/GenBank/DDBJ databases">
        <authorList>
            <person name="Moulin L."/>
        </authorList>
    </citation>
    <scope>NUCLEOTIDE SEQUENCE [LARGE SCALE GENOMIC DNA]</scope>
    <source>
        <strain evidence="1">STM 7183</strain>
    </source>
</reference>
<dbReference type="Proteomes" id="UP000195569">
    <property type="component" value="Unassembled WGS sequence"/>
</dbReference>
<evidence type="ECO:0000313" key="1">
    <source>
        <dbReference type="EMBL" id="SIT48389.1"/>
    </source>
</evidence>